<keyword evidence="4" id="KW-1185">Reference proteome</keyword>
<sequence>MQKEDCLFCKMARGDIQVNKIYENESLFVINDIHPQAEVHRLIIFKQHYDNFLDPKIQTTEGRADMAALVQAIPKIAEIGNLAESGFRIIQNNGAGVGQSVMHMHFHFMYDPKFKDQL</sequence>
<organism evidence="3 4">
    <name type="scientific">Amygdalobacter indicium</name>
    <dbReference type="NCBI Taxonomy" id="3029272"/>
    <lineage>
        <taxon>Bacteria</taxon>
        <taxon>Bacillati</taxon>
        <taxon>Bacillota</taxon>
        <taxon>Clostridia</taxon>
        <taxon>Eubacteriales</taxon>
        <taxon>Oscillospiraceae</taxon>
        <taxon>Amygdalobacter</taxon>
    </lineage>
</organism>
<accession>A0ABY8C467</accession>
<evidence type="ECO:0000313" key="3">
    <source>
        <dbReference type="EMBL" id="WEG35406.1"/>
    </source>
</evidence>
<dbReference type="EMBL" id="CP118868">
    <property type="protein sequence ID" value="WEG35406.1"/>
    <property type="molecule type" value="Genomic_DNA"/>
</dbReference>
<evidence type="ECO:0000313" key="4">
    <source>
        <dbReference type="Proteomes" id="UP001220478"/>
    </source>
</evidence>
<dbReference type="Gene3D" id="3.30.428.10">
    <property type="entry name" value="HIT-like"/>
    <property type="match status" value="1"/>
</dbReference>
<dbReference type="InterPro" id="IPR001310">
    <property type="entry name" value="Histidine_triad_HIT"/>
</dbReference>
<name>A0ABY8C467_9FIRM</name>
<dbReference type="SUPFAM" id="SSF54197">
    <property type="entry name" value="HIT-like"/>
    <property type="match status" value="1"/>
</dbReference>
<gene>
    <name evidence="3" type="ORF">PYS61_05620</name>
</gene>
<evidence type="ECO:0000256" key="1">
    <source>
        <dbReference type="PROSITE-ProRule" id="PRU00464"/>
    </source>
</evidence>
<dbReference type="InterPro" id="IPR036265">
    <property type="entry name" value="HIT-like_sf"/>
</dbReference>
<feature type="short sequence motif" description="Histidine triad motif" evidence="1">
    <location>
        <begin position="103"/>
        <end position="107"/>
    </location>
</feature>
<proteinExistence type="predicted"/>
<dbReference type="Proteomes" id="UP001220478">
    <property type="component" value="Chromosome"/>
</dbReference>
<reference evidence="3 4" key="1">
    <citation type="submission" date="2023-02" db="EMBL/GenBank/DDBJ databases">
        <title>Novel Oscillospiraceae bacterial genomes.</title>
        <authorList>
            <person name="Srinivasan S."/>
            <person name="Austin M.N."/>
            <person name="Fiedler T.L."/>
            <person name="Strenk S.M."/>
            <person name="Agnew K.J."/>
            <person name="Nagana Gowda G.A."/>
            <person name="Raftery D."/>
            <person name="Beamer M.A."/>
            <person name="Achilles S.L."/>
            <person name="Wiesenfeld H.C."/>
            <person name="Fredricks D.N."/>
            <person name="Hillier S.L."/>
        </authorList>
    </citation>
    <scope>NUCLEOTIDE SEQUENCE [LARGE SCALE GENOMIC DNA]</scope>
    <source>
        <strain evidence="3 4">CHIC02 1186E3-8</strain>
    </source>
</reference>
<dbReference type="Pfam" id="PF01230">
    <property type="entry name" value="HIT"/>
    <property type="match status" value="1"/>
</dbReference>
<protein>
    <submittedName>
        <fullName evidence="3">HIT domain-containing protein</fullName>
    </submittedName>
</protein>
<dbReference type="PRINTS" id="PR00332">
    <property type="entry name" value="HISTRIAD"/>
</dbReference>
<feature type="domain" description="HIT" evidence="2">
    <location>
        <begin position="7"/>
        <end position="118"/>
    </location>
</feature>
<dbReference type="PROSITE" id="PS51084">
    <property type="entry name" value="HIT_2"/>
    <property type="match status" value="1"/>
</dbReference>
<evidence type="ECO:0000259" key="2">
    <source>
        <dbReference type="PROSITE" id="PS51084"/>
    </source>
</evidence>
<dbReference type="PANTHER" id="PTHR23089">
    <property type="entry name" value="HISTIDINE TRIAD HIT PROTEIN"/>
    <property type="match status" value="1"/>
</dbReference>
<dbReference type="InterPro" id="IPR011146">
    <property type="entry name" value="HIT-like"/>
</dbReference>
<dbReference type="RefSeq" id="WP_315567836.1">
    <property type="nucleotide sequence ID" value="NZ_CP118866.1"/>
</dbReference>